<organism evidence="1 2">
    <name type="scientific">Rhizophagus clarus</name>
    <dbReference type="NCBI Taxonomy" id="94130"/>
    <lineage>
        <taxon>Eukaryota</taxon>
        <taxon>Fungi</taxon>
        <taxon>Fungi incertae sedis</taxon>
        <taxon>Mucoromycota</taxon>
        <taxon>Glomeromycotina</taxon>
        <taxon>Glomeromycetes</taxon>
        <taxon>Glomerales</taxon>
        <taxon>Glomeraceae</taxon>
        <taxon>Rhizophagus</taxon>
    </lineage>
</organism>
<accession>A0A8H3QFE6</accession>
<comment type="caution">
    <text evidence="1">The sequence shown here is derived from an EMBL/GenBank/DDBJ whole genome shotgun (WGS) entry which is preliminary data.</text>
</comment>
<protein>
    <submittedName>
        <fullName evidence="1">Uncharacterized protein</fullName>
    </submittedName>
</protein>
<evidence type="ECO:0000313" key="1">
    <source>
        <dbReference type="EMBL" id="GES78830.1"/>
    </source>
</evidence>
<name>A0A8H3QFE6_9GLOM</name>
<dbReference type="EMBL" id="BLAL01000040">
    <property type="protein sequence ID" value="GES78830.1"/>
    <property type="molecule type" value="Genomic_DNA"/>
</dbReference>
<dbReference type="AlphaFoldDB" id="A0A8H3QFE6"/>
<gene>
    <name evidence="1" type="ORF">RCL2_000613900</name>
</gene>
<sequence>MYRMHIRTVHNFTRQLQPRRYLNVNKQYDSPCTKYNNWLAFSLFSRYFLKLTNKNFTLIFVLRLHACQQ</sequence>
<proteinExistence type="predicted"/>
<reference evidence="1" key="1">
    <citation type="submission" date="2019-10" db="EMBL/GenBank/DDBJ databases">
        <title>Conservation and host-specific expression of non-tandemly repeated heterogenous ribosome RNA gene in arbuscular mycorrhizal fungi.</title>
        <authorList>
            <person name="Maeda T."/>
            <person name="Kobayashi Y."/>
            <person name="Nakagawa T."/>
            <person name="Ezawa T."/>
            <person name="Yamaguchi K."/>
            <person name="Bino T."/>
            <person name="Nishimoto Y."/>
            <person name="Shigenobu S."/>
            <person name="Kawaguchi M."/>
        </authorList>
    </citation>
    <scope>NUCLEOTIDE SEQUENCE</scope>
    <source>
        <strain evidence="1">HR1</strain>
    </source>
</reference>
<dbReference type="Proteomes" id="UP000615446">
    <property type="component" value="Unassembled WGS sequence"/>
</dbReference>
<evidence type="ECO:0000313" key="2">
    <source>
        <dbReference type="Proteomes" id="UP000615446"/>
    </source>
</evidence>